<sequence>MRAAQLVAGSFLAVKLGTLLVNAVTFPRLHGGPRPKDKPAPADLSDVSLLIPARNEARNLPHTLPGFLAQGAGEVLVLDDHSEDKTAELAREAGATVLSGQPLPPGWHGKPWACQQLGAAASGDVLVFTDADVTWQPGALAEAAAYFRESGADLMTVWPQQDNRAPGERILTPLVDDVLLSLLPWPLLAVPTPEAGAANGQVMMFRRACYDALGGHAAVRAELLEDVMFARAVKAAGGRLTLILGGGAVRVRMYRSYAESVTGFSKGLLSFHGGQRALLPASFALHLLTYTWPWLSGQRLLVAAGLLEGLAVRLLTRRTRPADLAEVLLTPLLPLLALPVYAQAARREVVWKGRVYAQDVPQGSAAQEAE</sequence>
<dbReference type="SUPFAM" id="SSF53448">
    <property type="entry name" value="Nucleotide-diphospho-sugar transferases"/>
    <property type="match status" value="1"/>
</dbReference>
<dbReference type="PANTHER" id="PTHR43646:SF3">
    <property type="entry name" value="SLR1566 PROTEIN"/>
    <property type="match status" value="1"/>
</dbReference>
<dbReference type="eggNOG" id="COG0463">
    <property type="taxonomic scope" value="Bacteria"/>
</dbReference>
<dbReference type="InterPro" id="IPR001173">
    <property type="entry name" value="Glyco_trans_2-like"/>
</dbReference>
<evidence type="ECO:0000313" key="3">
    <source>
        <dbReference type="Proteomes" id="UP000007718"/>
    </source>
</evidence>
<keyword evidence="2" id="KW-0808">Transferase</keyword>
<proteinExistence type="predicted"/>
<dbReference type="Pfam" id="PF00535">
    <property type="entry name" value="Glycos_transf_2"/>
    <property type="match status" value="1"/>
</dbReference>
<keyword evidence="3" id="KW-1185">Reference proteome</keyword>
<gene>
    <name evidence="2" type="ordered locus">Deipr_1738</name>
</gene>
<evidence type="ECO:0000313" key="2">
    <source>
        <dbReference type="EMBL" id="ADY26871.1"/>
    </source>
</evidence>
<reference evidence="3" key="1">
    <citation type="submission" date="2011-02" db="EMBL/GenBank/DDBJ databases">
        <title>The complete sequence of chromosome of Deinococcus proteolyticus DSM 20540.</title>
        <authorList>
            <consortium name="US DOE Joint Genome Institute (JGI-PGF)"/>
            <person name="Lucas S."/>
            <person name="Copeland A."/>
            <person name="Lapidus A."/>
            <person name="Bruce D."/>
            <person name="Goodwin L."/>
            <person name="Pitluck S."/>
            <person name="Kyrpides N."/>
            <person name="Mavromatis K."/>
            <person name="Pagani I."/>
            <person name="Ivanova N."/>
            <person name="Ovchinnikova G."/>
            <person name="Zeytun A."/>
            <person name="Detter J.C."/>
            <person name="Han C."/>
            <person name="Land M."/>
            <person name="Hauser L."/>
            <person name="Markowitz V."/>
            <person name="Cheng J.-F."/>
            <person name="Hugenholtz P."/>
            <person name="Woyke T."/>
            <person name="Wu D."/>
            <person name="Pukall R."/>
            <person name="Steenblock K."/>
            <person name="Brambilla E."/>
            <person name="Klenk H.-P."/>
            <person name="Eisen J.A."/>
        </authorList>
    </citation>
    <scope>NUCLEOTIDE SEQUENCE [LARGE SCALE GENOMIC DNA]</scope>
    <source>
        <strain evidence="3">ATCC 35074 / DSM 20540 / JCM 6276 / NBRC 101906 / NCIMB 13154 / VKM Ac-1939 / CCM 2703 / MRP</strain>
    </source>
</reference>
<feature type="domain" description="Glycosyltransferase 2-like" evidence="1">
    <location>
        <begin position="48"/>
        <end position="171"/>
    </location>
</feature>
<reference evidence="2 3" key="2">
    <citation type="journal article" date="2012" name="Stand. Genomic Sci.">
        <title>Complete genome sequence of the orange-red pigmented, radioresistant Deinococcus proteolyticus type strain (MRP(T)).</title>
        <authorList>
            <person name="Copeland A."/>
            <person name="Zeytun A."/>
            <person name="Yassawong M."/>
            <person name="Nolan M."/>
            <person name="Lucas S."/>
            <person name="Hammon N."/>
            <person name="Deshpande S."/>
            <person name="Cheng J.F."/>
            <person name="Han C."/>
            <person name="Tapia R."/>
            <person name="Goodwin L.A."/>
            <person name="Pitluck S."/>
            <person name="Mavromatis K."/>
            <person name="Liolios K."/>
            <person name="Pagani I."/>
            <person name="Ivanova N."/>
            <person name="Mikhailova N."/>
            <person name="Pati A."/>
            <person name="Chen A."/>
            <person name="Palaniappan K."/>
            <person name="Land M."/>
            <person name="Hauser L."/>
            <person name="Jeffries C.D."/>
            <person name="Brambilla E.M."/>
            <person name="Rohde M."/>
            <person name="Sikorski J."/>
            <person name="Pukall R."/>
            <person name="Goker M."/>
            <person name="Detter J.C."/>
            <person name="Woyke T."/>
            <person name="Bristow J."/>
            <person name="Eisen J.A."/>
            <person name="Markowitz V."/>
            <person name="Hugenholtz P."/>
            <person name="Kyrpides N.C."/>
            <person name="Klenk H.P."/>
            <person name="Lapidus A."/>
        </authorList>
    </citation>
    <scope>NUCLEOTIDE SEQUENCE [LARGE SCALE GENOMIC DNA]</scope>
    <source>
        <strain evidence="3">ATCC 35074 / DSM 20540 / JCM 6276 / NBRC 101906 / NCIMB 13154 / VKM Ac-1939 / CCM 2703 / MRP</strain>
    </source>
</reference>
<dbReference type="STRING" id="693977.Deipr_1738"/>
<dbReference type="KEGG" id="dpt:Deipr_1738"/>
<accession>F0RL79</accession>
<dbReference type="Gene3D" id="3.90.550.10">
    <property type="entry name" value="Spore Coat Polysaccharide Biosynthesis Protein SpsA, Chain A"/>
    <property type="match status" value="1"/>
</dbReference>
<dbReference type="AlphaFoldDB" id="F0RL79"/>
<dbReference type="OrthoDB" id="9800276at2"/>
<dbReference type="RefSeq" id="WP_013615479.1">
    <property type="nucleotide sequence ID" value="NC_015161.1"/>
</dbReference>
<protein>
    <submittedName>
        <fullName evidence="2">Glycosyl transferase family 2</fullName>
    </submittedName>
</protein>
<dbReference type="EMBL" id="CP002536">
    <property type="protein sequence ID" value="ADY26871.1"/>
    <property type="molecule type" value="Genomic_DNA"/>
</dbReference>
<organism evidence="2 3">
    <name type="scientific">Deinococcus proteolyticus (strain ATCC 35074 / DSM 20540 / JCM 6276 / NBRC 101906 / NCIMB 13154 / VKM Ac-1939 / CCM 2703 / MRP)</name>
    <dbReference type="NCBI Taxonomy" id="693977"/>
    <lineage>
        <taxon>Bacteria</taxon>
        <taxon>Thermotogati</taxon>
        <taxon>Deinococcota</taxon>
        <taxon>Deinococci</taxon>
        <taxon>Deinococcales</taxon>
        <taxon>Deinococcaceae</taxon>
        <taxon>Deinococcus</taxon>
    </lineage>
</organism>
<dbReference type="HOGENOM" id="CLU_038143_0_0_0"/>
<evidence type="ECO:0000259" key="1">
    <source>
        <dbReference type="Pfam" id="PF00535"/>
    </source>
</evidence>
<dbReference type="PANTHER" id="PTHR43646">
    <property type="entry name" value="GLYCOSYLTRANSFERASE"/>
    <property type="match status" value="1"/>
</dbReference>
<dbReference type="Proteomes" id="UP000007718">
    <property type="component" value="Chromosome"/>
</dbReference>
<dbReference type="GO" id="GO:0016740">
    <property type="term" value="F:transferase activity"/>
    <property type="evidence" value="ECO:0007669"/>
    <property type="project" value="UniProtKB-KW"/>
</dbReference>
<name>F0RL79_DEIPM</name>
<dbReference type="InterPro" id="IPR029044">
    <property type="entry name" value="Nucleotide-diphossugar_trans"/>
</dbReference>